<organism evidence="1">
    <name type="scientific">marine metagenome</name>
    <dbReference type="NCBI Taxonomy" id="408172"/>
    <lineage>
        <taxon>unclassified sequences</taxon>
        <taxon>metagenomes</taxon>
        <taxon>ecological metagenomes</taxon>
    </lineage>
</organism>
<dbReference type="AlphaFoldDB" id="A0A381NS11"/>
<accession>A0A381NS11</accession>
<dbReference type="EMBL" id="UINC01000555">
    <property type="protein sequence ID" value="SUZ57340.1"/>
    <property type="molecule type" value="Genomic_DNA"/>
</dbReference>
<evidence type="ECO:0000313" key="1">
    <source>
        <dbReference type="EMBL" id="SUZ57340.1"/>
    </source>
</evidence>
<gene>
    <name evidence="1" type="ORF">METZ01_LOCUS10194</name>
</gene>
<protein>
    <submittedName>
        <fullName evidence="1">Uncharacterized protein</fullName>
    </submittedName>
</protein>
<name>A0A381NS11_9ZZZZ</name>
<sequence>MQITRLFSFQAGGDMIASSVTLKLEFSVVGTAADEFEAYARCFSAEISIFLPAA</sequence>
<reference evidence="1" key="1">
    <citation type="submission" date="2018-05" db="EMBL/GenBank/DDBJ databases">
        <authorList>
            <person name="Lanie J.A."/>
            <person name="Ng W.-L."/>
            <person name="Kazmierczak K.M."/>
            <person name="Andrzejewski T.M."/>
            <person name="Davidsen T.M."/>
            <person name="Wayne K.J."/>
            <person name="Tettelin H."/>
            <person name="Glass J.I."/>
            <person name="Rusch D."/>
            <person name="Podicherti R."/>
            <person name="Tsui H.-C.T."/>
            <person name="Winkler M.E."/>
        </authorList>
    </citation>
    <scope>NUCLEOTIDE SEQUENCE</scope>
</reference>
<proteinExistence type="predicted"/>